<dbReference type="AlphaFoldDB" id="A0A8S9LQ33"/>
<keyword evidence="3" id="KW-0472">Membrane</keyword>
<organism evidence="5 6">
    <name type="scientific">Brassica cretica</name>
    <name type="common">Mustard</name>
    <dbReference type="NCBI Taxonomy" id="69181"/>
    <lineage>
        <taxon>Eukaryota</taxon>
        <taxon>Viridiplantae</taxon>
        <taxon>Streptophyta</taxon>
        <taxon>Embryophyta</taxon>
        <taxon>Tracheophyta</taxon>
        <taxon>Spermatophyta</taxon>
        <taxon>Magnoliopsida</taxon>
        <taxon>eudicotyledons</taxon>
        <taxon>Gunneridae</taxon>
        <taxon>Pentapetalae</taxon>
        <taxon>rosids</taxon>
        <taxon>malvids</taxon>
        <taxon>Brassicales</taxon>
        <taxon>Brassicaceae</taxon>
        <taxon>Brassiceae</taxon>
        <taxon>Brassica</taxon>
    </lineage>
</organism>
<dbReference type="OrthoDB" id="2019747at2759"/>
<dbReference type="EMBL" id="QGKW02000276">
    <property type="protein sequence ID" value="KAF2608049.1"/>
    <property type="molecule type" value="Genomic_DNA"/>
</dbReference>
<evidence type="ECO:0000256" key="3">
    <source>
        <dbReference type="SAM" id="Phobius"/>
    </source>
</evidence>
<dbReference type="PANTHER" id="PTHR32401">
    <property type="entry name" value="CONCANAVALIN A-LIKE LECTIN FAMILY PROTEIN"/>
    <property type="match status" value="1"/>
</dbReference>
<keyword evidence="3" id="KW-1133">Transmembrane helix</keyword>
<dbReference type="PANTHER" id="PTHR32401:SF20">
    <property type="entry name" value="(RAPE) HYPOTHETICAL PROTEIN"/>
    <property type="match status" value="1"/>
</dbReference>
<dbReference type="InterPro" id="IPR013320">
    <property type="entry name" value="ConA-like_dom_sf"/>
</dbReference>
<keyword evidence="3" id="KW-0812">Transmembrane</keyword>
<sequence length="415" mass="46667">MLLLLTQKLYTERNKATKVATFNAFPSSLSASLFFLSGTHHILYPLQQKISSPTSNPITSITLHNHTKSLKPAPLMASLILSRSFLVLLLPLTSLFSTISISEATSSFSFTSFDKNASFQSDDIALYGDAKLVDGGASIQLTDSVNRIDGGVVYKKPIESKDTKADYFTGFSTVFSFSMTPGRGGSVGFVVFPSNGTFDHSFFEVKFDISDNFTKFRDSNVTVGVYGSTVSEKTSNLTVVNSKEDEEEEMLLYVWITYQANTRYLDASLTKSKHYKYPKTRFSSRIDSLKDEDEFMVGVKSYSGSFNLHSWRLQAGHFSRSIHSYAVLLESKRRWEEEVEKRRREKMWGAVTCFVMTFGSIGLVFFAMMSVWAAFRRNYLAVVVVPEECGQKTKEYEKMEKVEVVTSKAEAQQGK</sequence>
<dbReference type="Gene3D" id="2.60.120.200">
    <property type="match status" value="1"/>
</dbReference>
<accession>A0A8S9LQ33</accession>
<dbReference type="Proteomes" id="UP000712281">
    <property type="component" value="Unassembled WGS sequence"/>
</dbReference>
<proteinExistence type="inferred from homology"/>
<name>A0A8S9LQ33_BRACR</name>
<comment type="similarity">
    <text evidence="1">Belongs to the leguminous lectin family.</text>
</comment>
<feature type="transmembrane region" description="Helical" evidence="3">
    <location>
        <begin position="348"/>
        <end position="375"/>
    </location>
</feature>
<evidence type="ECO:0000313" key="5">
    <source>
        <dbReference type="EMBL" id="KAF2608049.1"/>
    </source>
</evidence>
<evidence type="ECO:0000256" key="2">
    <source>
        <dbReference type="ARBA" id="ARBA00022734"/>
    </source>
</evidence>
<dbReference type="Pfam" id="PF00139">
    <property type="entry name" value="Lectin_legB"/>
    <property type="match status" value="1"/>
</dbReference>
<evidence type="ECO:0000256" key="1">
    <source>
        <dbReference type="ARBA" id="ARBA00007606"/>
    </source>
</evidence>
<dbReference type="InterPro" id="IPR050258">
    <property type="entry name" value="Leguminous_Lectin"/>
</dbReference>
<evidence type="ECO:0000259" key="4">
    <source>
        <dbReference type="Pfam" id="PF00139"/>
    </source>
</evidence>
<evidence type="ECO:0000313" key="6">
    <source>
        <dbReference type="Proteomes" id="UP000712281"/>
    </source>
</evidence>
<reference evidence="5" key="1">
    <citation type="submission" date="2019-12" db="EMBL/GenBank/DDBJ databases">
        <title>Genome sequencing and annotation of Brassica cretica.</title>
        <authorList>
            <person name="Studholme D.J."/>
            <person name="Sarris P.F."/>
        </authorList>
    </citation>
    <scope>NUCLEOTIDE SEQUENCE</scope>
    <source>
        <strain evidence="5">PFS-001/15</strain>
        <tissue evidence="5">Leaf</tissue>
    </source>
</reference>
<protein>
    <recommendedName>
        <fullName evidence="4">Legume lectin domain-containing protein</fullName>
    </recommendedName>
</protein>
<dbReference type="SUPFAM" id="SSF49899">
    <property type="entry name" value="Concanavalin A-like lectins/glucanases"/>
    <property type="match status" value="1"/>
</dbReference>
<keyword evidence="2" id="KW-0430">Lectin</keyword>
<feature type="transmembrane region" description="Helical" evidence="3">
    <location>
        <begin position="21"/>
        <end position="43"/>
    </location>
</feature>
<dbReference type="InterPro" id="IPR001220">
    <property type="entry name" value="Legume_lectin_dom"/>
</dbReference>
<feature type="transmembrane region" description="Helical" evidence="3">
    <location>
        <begin position="75"/>
        <end position="96"/>
    </location>
</feature>
<feature type="domain" description="Legume lectin" evidence="4">
    <location>
        <begin position="106"/>
        <end position="318"/>
    </location>
</feature>
<dbReference type="GO" id="GO:0030246">
    <property type="term" value="F:carbohydrate binding"/>
    <property type="evidence" value="ECO:0007669"/>
    <property type="project" value="UniProtKB-KW"/>
</dbReference>
<gene>
    <name evidence="5" type="ORF">F2Q68_00044872</name>
</gene>
<comment type="caution">
    <text evidence="5">The sequence shown here is derived from an EMBL/GenBank/DDBJ whole genome shotgun (WGS) entry which is preliminary data.</text>
</comment>